<dbReference type="PROSITE" id="PS51318">
    <property type="entry name" value="TAT"/>
    <property type="match status" value="1"/>
</dbReference>
<dbReference type="EMBL" id="LT629791">
    <property type="protein sequence ID" value="SDU79584.1"/>
    <property type="molecule type" value="Genomic_DNA"/>
</dbReference>
<organism evidence="2 3">
    <name type="scientific">Jiangella alkaliphila</name>
    <dbReference type="NCBI Taxonomy" id="419479"/>
    <lineage>
        <taxon>Bacteria</taxon>
        <taxon>Bacillati</taxon>
        <taxon>Actinomycetota</taxon>
        <taxon>Actinomycetes</taxon>
        <taxon>Jiangellales</taxon>
        <taxon>Jiangellaceae</taxon>
        <taxon>Jiangella</taxon>
    </lineage>
</organism>
<keyword evidence="1" id="KW-0732">Signal</keyword>
<protein>
    <submittedName>
        <fullName evidence="2">Tat (Twin-arginine translocation) pathway signal sequence</fullName>
    </submittedName>
</protein>
<evidence type="ECO:0000256" key="1">
    <source>
        <dbReference type="SAM" id="SignalP"/>
    </source>
</evidence>
<name>A0A1H2LFI1_9ACTN</name>
<reference evidence="3" key="1">
    <citation type="submission" date="2016-10" db="EMBL/GenBank/DDBJ databases">
        <authorList>
            <person name="Varghese N."/>
            <person name="Submissions S."/>
        </authorList>
    </citation>
    <scope>NUCLEOTIDE SEQUENCE [LARGE SCALE GENOMIC DNA]</scope>
    <source>
        <strain evidence="3">DSM 45079</strain>
    </source>
</reference>
<keyword evidence="3" id="KW-1185">Reference proteome</keyword>
<gene>
    <name evidence="2" type="ORF">SAMN04488563_6028</name>
</gene>
<dbReference type="Proteomes" id="UP000182977">
    <property type="component" value="Chromosome I"/>
</dbReference>
<proteinExistence type="predicted"/>
<evidence type="ECO:0000313" key="2">
    <source>
        <dbReference type="EMBL" id="SDU79584.1"/>
    </source>
</evidence>
<dbReference type="NCBIfam" id="TIGR01409">
    <property type="entry name" value="TAT_signal_seq"/>
    <property type="match status" value="1"/>
</dbReference>
<dbReference type="InterPro" id="IPR019546">
    <property type="entry name" value="TAT_signal_bac_arc"/>
</dbReference>
<dbReference type="RefSeq" id="WP_046769611.1">
    <property type="nucleotide sequence ID" value="NZ_KQ061236.1"/>
</dbReference>
<sequence>MSEQSRRRFLVAAGASTVAVGAGAILAAGPAAAHSEPAKAAAPTTRDDDLAPADTKVVAYVSDPAHDEVTLMVDDRESVIQDRVLARALARAAREQVG</sequence>
<dbReference type="STRING" id="419479.SAMN04488563_6028"/>
<accession>A0A1H2LFI1</accession>
<dbReference type="AlphaFoldDB" id="A0A1H2LFI1"/>
<dbReference type="InterPro" id="IPR006311">
    <property type="entry name" value="TAT_signal"/>
</dbReference>
<evidence type="ECO:0000313" key="3">
    <source>
        <dbReference type="Proteomes" id="UP000182977"/>
    </source>
</evidence>
<feature type="chain" id="PRO_5009279322" evidence="1">
    <location>
        <begin position="34"/>
        <end position="98"/>
    </location>
</feature>
<feature type="signal peptide" evidence="1">
    <location>
        <begin position="1"/>
        <end position="33"/>
    </location>
</feature>